<keyword evidence="1" id="KW-0472">Membrane</keyword>
<evidence type="ECO:0000313" key="4">
    <source>
        <dbReference type="Proteomes" id="UP000184245"/>
    </source>
</evidence>
<dbReference type="STRING" id="1122155.SAMN02745158_01460"/>
<dbReference type="AlphaFoldDB" id="A0A1M4W2G6"/>
<evidence type="ECO:0000259" key="2">
    <source>
        <dbReference type="Pfam" id="PF09413"/>
    </source>
</evidence>
<feature type="transmembrane region" description="Helical" evidence="1">
    <location>
        <begin position="107"/>
        <end position="129"/>
    </location>
</feature>
<keyword evidence="1" id="KW-1133">Transmembrane helix</keyword>
<feature type="domain" description="DUF2007" evidence="2">
    <location>
        <begin position="7"/>
        <end position="73"/>
    </location>
</feature>
<accession>A0A1M4W2G6</accession>
<keyword evidence="4" id="KW-1185">Reference proteome</keyword>
<evidence type="ECO:0000313" key="3">
    <source>
        <dbReference type="EMBL" id="SHE75474.1"/>
    </source>
</evidence>
<proteinExistence type="predicted"/>
<dbReference type="Proteomes" id="UP000184245">
    <property type="component" value="Unassembled WGS sequence"/>
</dbReference>
<reference evidence="3 4" key="1">
    <citation type="submission" date="2016-11" db="EMBL/GenBank/DDBJ databases">
        <authorList>
            <person name="Jaros S."/>
            <person name="Januszkiewicz K."/>
            <person name="Wedrychowicz H."/>
        </authorList>
    </citation>
    <scope>NUCLEOTIDE SEQUENCE [LARGE SCALE GENOMIC DNA]</scope>
    <source>
        <strain evidence="3 4">DSM 17459</strain>
    </source>
</reference>
<dbReference type="InterPro" id="IPR018551">
    <property type="entry name" value="DUF2007"/>
</dbReference>
<evidence type="ECO:0000256" key="1">
    <source>
        <dbReference type="SAM" id="Phobius"/>
    </source>
</evidence>
<protein>
    <submittedName>
        <fullName evidence="3">Putative signal transducing protein</fullName>
    </submittedName>
</protein>
<dbReference type="Pfam" id="PF09413">
    <property type="entry name" value="DUF2007"/>
    <property type="match status" value="1"/>
</dbReference>
<dbReference type="InterPro" id="IPR011322">
    <property type="entry name" value="N-reg_PII-like_a/b"/>
</dbReference>
<dbReference type="SUPFAM" id="SSF54913">
    <property type="entry name" value="GlnB-like"/>
    <property type="match status" value="1"/>
</dbReference>
<name>A0A1M4W2G6_9CLOT</name>
<sequence>MEAMRPVKVYSAADKVEAGMLMNLLEGNGIPSFKQGPGIGGFMEIKYGFSIYGQDIYVDEQDAERAMELIQEVMSNVEVPDENEEEAEEEDKAEIEYRKRHSRKQIIFIRILVALVGLDLFFVLLFNLMN</sequence>
<keyword evidence="1" id="KW-0812">Transmembrane</keyword>
<dbReference type="EMBL" id="FQVI01000005">
    <property type="protein sequence ID" value="SHE75474.1"/>
    <property type="molecule type" value="Genomic_DNA"/>
</dbReference>
<gene>
    <name evidence="3" type="ORF">SAMN02745158_01460</name>
</gene>
<organism evidence="3 4">
    <name type="scientific">Lactonifactor longoviformis DSM 17459</name>
    <dbReference type="NCBI Taxonomy" id="1122155"/>
    <lineage>
        <taxon>Bacteria</taxon>
        <taxon>Bacillati</taxon>
        <taxon>Bacillota</taxon>
        <taxon>Clostridia</taxon>
        <taxon>Eubacteriales</taxon>
        <taxon>Clostridiaceae</taxon>
        <taxon>Lactonifactor</taxon>
    </lineage>
</organism>
<dbReference type="OrthoDB" id="1739584at2"/>
<dbReference type="RefSeq" id="WP_072850406.1">
    <property type="nucleotide sequence ID" value="NZ_FQVI01000005.1"/>
</dbReference>